<dbReference type="Proteomes" id="UP000177958">
    <property type="component" value="Unassembled WGS sequence"/>
</dbReference>
<dbReference type="EMBL" id="MFKX01000004">
    <property type="protein sequence ID" value="OGG58345.1"/>
    <property type="molecule type" value="Genomic_DNA"/>
</dbReference>
<name>A0A1F6DAD0_9BACT</name>
<evidence type="ECO:0008006" key="3">
    <source>
        <dbReference type="Google" id="ProtNLM"/>
    </source>
</evidence>
<proteinExistence type="predicted"/>
<organism evidence="1 2">
    <name type="scientific">Candidatus Kaiserbacteria bacterium RIFCSPHIGHO2_01_FULL_55_17</name>
    <dbReference type="NCBI Taxonomy" id="1798484"/>
    <lineage>
        <taxon>Bacteria</taxon>
        <taxon>Candidatus Kaiseribacteriota</taxon>
    </lineage>
</organism>
<gene>
    <name evidence="1" type="ORF">A2853_00295</name>
</gene>
<protein>
    <recommendedName>
        <fullName evidence="3">Response regulatory domain-containing protein</fullName>
    </recommendedName>
</protein>
<accession>A0A1F6DAD0</accession>
<dbReference type="Gene3D" id="3.40.50.2300">
    <property type="match status" value="1"/>
</dbReference>
<dbReference type="InterPro" id="IPR011006">
    <property type="entry name" value="CheY-like_superfamily"/>
</dbReference>
<evidence type="ECO:0000313" key="1">
    <source>
        <dbReference type="EMBL" id="OGG58345.1"/>
    </source>
</evidence>
<evidence type="ECO:0000313" key="2">
    <source>
        <dbReference type="Proteomes" id="UP000177958"/>
    </source>
</evidence>
<reference evidence="1 2" key="1">
    <citation type="journal article" date="2016" name="Nat. Commun.">
        <title>Thousands of microbial genomes shed light on interconnected biogeochemical processes in an aquifer system.</title>
        <authorList>
            <person name="Anantharaman K."/>
            <person name="Brown C.T."/>
            <person name="Hug L.A."/>
            <person name="Sharon I."/>
            <person name="Castelle C.J."/>
            <person name="Probst A.J."/>
            <person name="Thomas B.C."/>
            <person name="Singh A."/>
            <person name="Wilkins M.J."/>
            <person name="Karaoz U."/>
            <person name="Brodie E.L."/>
            <person name="Williams K.H."/>
            <person name="Hubbard S.S."/>
            <person name="Banfield J.F."/>
        </authorList>
    </citation>
    <scope>NUCLEOTIDE SEQUENCE [LARGE SCALE GENOMIC DNA]</scope>
</reference>
<sequence>MPRCLFLSLRTDRSEIASVIRDLGVEVDEMNNGADAMSWLDQRSYEAIIIESNLPKEYGWDFAIRLKPALEQNKKSKVFLLCDSIDEIFQARLERTGITCVGRPIYDLKMRALFRTFKVI</sequence>
<dbReference type="SUPFAM" id="SSF52172">
    <property type="entry name" value="CheY-like"/>
    <property type="match status" value="1"/>
</dbReference>
<comment type="caution">
    <text evidence="1">The sequence shown here is derived from an EMBL/GenBank/DDBJ whole genome shotgun (WGS) entry which is preliminary data.</text>
</comment>
<dbReference type="CDD" id="cd00156">
    <property type="entry name" value="REC"/>
    <property type="match status" value="1"/>
</dbReference>
<dbReference type="AlphaFoldDB" id="A0A1F6DAD0"/>